<feature type="transmembrane region" description="Helical" evidence="1">
    <location>
        <begin position="217"/>
        <end position="241"/>
    </location>
</feature>
<proteinExistence type="predicted"/>
<reference evidence="2 3" key="1">
    <citation type="submission" date="2023-07" db="EMBL/GenBank/DDBJ databases">
        <title>Sorghum-associated microbial communities from plants grown in Nebraska, USA.</title>
        <authorList>
            <person name="Schachtman D."/>
        </authorList>
    </citation>
    <scope>NUCLEOTIDE SEQUENCE [LARGE SCALE GENOMIC DNA]</scope>
    <source>
        <strain evidence="2 3">3773</strain>
    </source>
</reference>
<keyword evidence="1" id="KW-1133">Transmembrane helix</keyword>
<keyword evidence="1" id="KW-0812">Transmembrane</keyword>
<feature type="transmembrane region" description="Helical" evidence="1">
    <location>
        <begin position="153"/>
        <end position="176"/>
    </location>
</feature>
<accession>A0ABU1TKV5</accession>
<gene>
    <name evidence="2" type="ORF">J2X31_000574</name>
</gene>
<feature type="transmembrane region" description="Helical" evidence="1">
    <location>
        <begin position="188"/>
        <end position="205"/>
    </location>
</feature>
<evidence type="ECO:0008006" key="4">
    <source>
        <dbReference type="Google" id="ProtNLM"/>
    </source>
</evidence>
<dbReference type="EMBL" id="JAVDVI010000002">
    <property type="protein sequence ID" value="MDR6966576.1"/>
    <property type="molecule type" value="Genomic_DNA"/>
</dbReference>
<dbReference type="Proteomes" id="UP001255185">
    <property type="component" value="Unassembled WGS sequence"/>
</dbReference>
<feature type="transmembrane region" description="Helical" evidence="1">
    <location>
        <begin position="121"/>
        <end position="141"/>
    </location>
</feature>
<dbReference type="RefSeq" id="WP_310024235.1">
    <property type="nucleotide sequence ID" value="NZ_JAVDVI010000002.1"/>
</dbReference>
<evidence type="ECO:0000313" key="3">
    <source>
        <dbReference type="Proteomes" id="UP001255185"/>
    </source>
</evidence>
<feature type="transmembrane region" description="Helical" evidence="1">
    <location>
        <begin position="79"/>
        <end position="96"/>
    </location>
</feature>
<name>A0ABU1TKV5_9FLAO</name>
<dbReference type="InterPro" id="IPR022134">
    <property type="entry name" value="DUF3667"/>
</dbReference>
<keyword evidence="3" id="KW-1185">Reference proteome</keyword>
<evidence type="ECO:0000256" key="1">
    <source>
        <dbReference type="SAM" id="Phobius"/>
    </source>
</evidence>
<organism evidence="2 3">
    <name type="scientific">Flavobacterium arsenatis</name>
    <dbReference type="NCBI Taxonomy" id="1484332"/>
    <lineage>
        <taxon>Bacteria</taxon>
        <taxon>Pseudomonadati</taxon>
        <taxon>Bacteroidota</taxon>
        <taxon>Flavobacteriia</taxon>
        <taxon>Flavobacteriales</taxon>
        <taxon>Flavobacteriaceae</taxon>
        <taxon>Flavobacterium</taxon>
    </lineage>
</organism>
<comment type="caution">
    <text evidence="2">The sequence shown here is derived from an EMBL/GenBank/DDBJ whole genome shotgun (WGS) entry which is preliminary data.</text>
</comment>
<evidence type="ECO:0000313" key="2">
    <source>
        <dbReference type="EMBL" id="MDR6966576.1"/>
    </source>
</evidence>
<keyword evidence="1" id="KW-0472">Membrane</keyword>
<dbReference type="Pfam" id="PF12412">
    <property type="entry name" value="DUF3667"/>
    <property type="match status" value="1"/>
</dbReference>
<protein>
    <recommendedName>
        <fullName evidence="4">DUF3667 domain-containing protein</fullName>
    </recommendedName>
</protein>
<sequence length="242" mass="28211">MSITCKNCGNVFEGNFCNNCGQPADTHGIDTHFVMHDLSHGILHVHGGLFYSARELFTRPGHAIRDYIEGKRVRHYKPISMLVVLATFYGLFYYTFEIDIFSGKNDNLFDYKMVNEWIGHHFPIIILLQLPIFALSSYLVFRKQGYNYYEHVILNSFFSAQKVWFRMFVLLVLVVISKKDHFSEVSNWLFFPELLLMVWSYGQFFKNMPKVTVFWKTLLALLIGSTISISLAVLFIVVFLMN</sequence>